<gene>
    <name evidence="1" type="ORF">HAZT_HAZT003070</name>
</gene>
<reference evidence="1" key="2">
    <citation type="journal article" date="2018" name="Environ. Sci. Technol.">
        <title>The Toxicogenome of Hyalella azteca: A Model for Sediment Ecotoxicology and Evolutionary Toxicology.</title>
        <authorList>
            <person name="Poynton H.C."/>
            <person name="Hasenbein S."/>
            <person name="Benoit J.B."/>
            <person name="Sepulveda M.S."/>
            <person name="Poelchau M.F."/>
            <person name="Hughes D.S.T."/>
            <person name="Murali S.C."/>
            <person name="Chen S."/>
            <person name="Glastad K.M."/>
            <person name="Goodisman M.A.D."/>
            <person name="Werren J.H."/>
            <person name="Vineis J.H."/>
            <person name="Bowen J.L."/>
            <person name="Friedrich M."/>
            <person name="Jones J."/>
            <person name="Robertson H.M."/>
            <person name="Feyereisen R."/>
            <person name="Mechler-Hickson A."/>
            <person name="Mathers N."/>
            <person name="Lee C.E."/>
            <person name="Colbourne J.K."/>
            <person name="Biales A."/>
            <person name="Johnston J.S."/>
            <person name="Wellborn G.A."/>
            <person name="Rosendale A.J."/>
            <person name="Cridge A.G."/>
            <person name="Munoz-Torres M.C."/>
            <person name="Bain P.A."/>
            <person name="Manny A.R."/>
            <person name="Major K.M."/>
            <person name="Lambert F.N."/>
            <person name="Vulpe C.D."/>
            <person name="Tuck P."/>
            <person name="Blalock B.J."/>
            <person name="Lin Y.Y."/>
            <person name="Smith M.E."/>
            <person name="Ochoa-Acuna H."/>
            <person name="Chen M.M."/>
            <person name="Childers C.P."/>
            <person name="Qu J."/>
            <person name="Dugan S."/>
            <person name="Lee S.L."/>
            <person name="Chao H."/>
            <person name="Dinh H."/>
            <person name="Han Y."/>
            <person name="Doddapaneni H."/>
            <person name="Worley K.C."/>
            <person name="Muzny D.M."/>
            <person name="Gibbs R.A."/>
            <person name="Richards S."/>
        </authorList>
    </citation>
    <scope>NUCLEOTIDE SEQUENCE</scope>
    <source>
        <strain evidence="1">HAZT.00-mixed</strain>
        <tissue evidence="1">Whole organism</tissue>
    </source>
</reference>
<accession>A0A6A0H5P0</accession>
<reference evidence="1" key="1">
    <citation type="submission" date="2014-08" db="EMBL/GenBank/DDBJ databases">
        <authorList>
            <person name="Murali S."/>
            <person name="Richards S."/>
            <person name="Bandaranaike D."/>
            <person name="Bellair M."/>
            <person name="Blankenburg K."/>
            <person name="Chao H."/>
            <person name="Dinh H."/>
            <person name="Doddapaneni H."/>
            <person name="Dugan-Rocha S."/>
            <person name="Elkadiri S."/>
            <person name="Gnanaolivu R."/>
            <person name="Hughes D."/>
            <person name="Lee S."/>
            <person name="Li M."/>
            <person name="Ming W."/>
            <person name="Munidasa M."/>
            <person name="Muniz J."/>
            <person name="Nguyen L."/>
            <person name="Osuji N."/>
            <person name="Pu L.-L."/>
            <person name="Puazo M."/>
            <person name="Skinner E."/>
            <person name="Qu C."/>
            <person name="Quiroz J."/>
            <person name="Raj R."/>
            <person name="Weissenberger G."/>
            <person name="Xin Y."/>
            <person name="Zou X."/>
            <person name="Han Y."/>
            <person name="Worley K."/>
            <person name="Muzny D."/>
            <person name="Gibbs R."/>
        </authorList>
    </citation>
    <scope>NUCLEOTIDE SEQUENCE</scope>
    <source>
        <strain evidence="1">HAZT.00-mixed</strain>
        <tissue evidence="1">Whole organism</tissue>
    </source>
</reference>
<dbReference type="EMBL" id="JQDR03006145">
    <property type="protein sequence ID" value="KAA0200657.1"/>
    <property type="molecule type" value="Genomic_DNA"/>
</dbReference>
<sequence>MLCSTNPSSPNIANMTSQINGLTNNLKTNRQKEYLDTFSRHTNIKRLWTTINALNRKPKLYSNVAIAFNEKPLNCNKKMANKFN</sequence>
<proteinExistence type="predicted"/>
<protein>
    <submittedName>
        <fullName evidence="1">Uncharacterized protein</fullName>
    </submittedName>
</protein>
<comment type="caution">
    <text evidence="1">The sequence shown here is derived from an EMBL/GenBank/DDBJ whole genome shotgun (WGS) entry which is preliminary data.</text>
</comment>
<dbReference type="AlphaFoldDB" id="A0A6A0H5P0"/>
<name>A0A6A0H5P0_HYAAZ</name>
<evidence type="ECO:0000313" key="1">
    <source>
        <dbReference type="EMBL" id="KAA0200657.1"/>
    </source>
</evidence>
<organism evidence="1">
    <name type="scientific">Hyalella azteca</name>
    <name type="common">Amphipod</name>
    <dbReference type="NCBI Taxonomy" id="294128"/>
    <lineage>
        <taxon>Eukaryota</taxon>
        <taxon>Metazoa</taxon>
        <taxon>Ecdysozoa</taxon>
        <taxon>Arthropoda</taxon>
        <taxon>Crustacea</taxon>
        <taxon>Multicrustacea</taxon>
        <taxon>Malacostraca</taxon>
        <taxon>Eumalacostraca</taxon>
        <taxon>Peracarida</taxon>
        <taxon>Amphipoda</taxon>
        <taxon>Senticaudata</taxon>
        <taxon>Talitrida</taxon>
        <taxon>Talitroidea</taxon>
        <taxon>Hyalellidae</taxon>
        <taxon>Hyalella</taxon>
    </lineage>
</organism>
<reference evidence="1" key="3">
    <citation type="submission" date="2019-06" db="EMBL/GenBank/DDBJ databases">
        <authorList>
            <person name="Poynton C."/>
            <person name="Hasenbein S."/>
            <person name="Benoit J.B."/>
            <person name="Sepulveda M.S."/>
            <person name="Poelchau M.F."/>
            <person name="Murali S.C."/>
            <person name="Chen S."/>
            <person name="Glastad K.M."/>
            <person name="Werren J.H."/>
            <person name="Vineis J.H."/>
            <person name="Bowen J.L."/>
            <person name="Friedrich M."/>
            <person name="Jones J."/>
            <person name="Robertson H.M."/>
            <person name="Feyereisen R."/>
            <person name="Mechler-Hickson A."/>
            <person name="Mathers N."/>
            <person name="Lee C.E."/>
            <person name="Colbourne J.K."/>
            <person name="Biales A."/>
            <person name="Johnston J.S."/>
            <person name="Wellborn G.A."/>
            <person name="Rosendale A.J."/>
            <person name="Cridge A.G."/>
            <person name="Munoz-Torres M.C."/>
            <person name="Bain P.A."/>
            <person name="Manny A.R."/>
            <person name="Major K.M."/>
            <person name="Lambert F.N."/>
            <person name="Vulpe C.D."/>
            <person name="Tuck P."/>
            <person name="Blalock B.J."/>
            <person name="Lin Y.-Y."/>
            <person name="Smith M.E."/>
            <person name="Ochoa-Acuna H."/>
            <person name="Chen M.-J.M."/>
            <person name="Childers C.P."/>
            <person name="Qu J."/>
            <person name="Dugan S."/>
            <person name="Lee S.L."/>
            <person name="Chao H."/>
            <person name="Dinh H."/>
            <person name="Han Y."/>
            <person name="Doddapaneni H."/>
            <person name="Worley K.C."/>
            <person name="Muzny D.M."/>
            <person name="Gibbs R.A."/>
            <person name="Richards S."/>
        </authorList>
    </citation>
    <scope>NUCLEOTIDE SEQUENCE</scope>
    <source>
        <strain evidence="1">HAZT.00-mixed</strain>
        <tissue evidence="1">Whole organism</tissue>
    </source>
</reference>
<dbReference type="Proteomes" id="UP000711488">
    <property type="component" value="Unassembled WGS sequence"/>
</dbReference>